<protein>
    <submittedName>
        <fullName evidence="6">TetR/AcrR family transcriptional regulator</fullName>
    </submittedName>
</protein>
<feature type="domain" description="HTH tetR-type" evidence="5">
    <location>
        <begin position="2"/>
        <end position="62"/>
    </location>
</feature>
<sequence>MKKTKDNISRTASELFNEKGYNNVTLREIATAAGTTIGNLTYYFPQKDDLLASLQEQAESHFLSEIDLTAEPQKVLTLLLQSFFEAKQNETDNPYYYENISAFYQDSEKARANIDRFREHVLAKYSQIFDYLKANGVLNSEYTAKSYQNLAYLCVLAPTFWVSKAAPFYATTFPKVTLTESAYELLKPYITHDYLDTYNQIYEQLLQENAK</sequence>
<dbReference type="Gene3D" id="1.10.357.10">
    <property type="entry name" value="Tetracycline Repressor, domain 2"/>
    <property type="match status" value="1"/>
</dbReference>
<name>A0ABW4D5L2_9LACO</name>
<evidence type="ECO:0000313" key="7">
    <source>
        <dbReference type="Proteomes" id="UP001597189"/>
    </source>
</evidence>
<dbReference type="PROSITE" id="PS50977">
    <property type="entry name" value="HTH_TETR_2"/>
    <property type="match status" value="1"/>
</dbReference>
<keyword evidence="1" id="KW-0805">Transcription regulation</keyword>
<dbReference type="PANTHER" id="PTHR30055:SF234">
    <property type="entry name" value="HTH-TYPE TRANSCRIPTIONAL REGULATOR BETI"/>
    <property type="match status" value="1"/>
</dbReference>
<evidence type="ECO:0000256" key="1">
    <source>
        <dbReference type="ARBA" id="ARBA00023015"/>
    </source>
</evidence>
<dbReference type="Pfam" id="PF00440">
    <property type="entry name" value="TetR_N"/>
    <property type="match status" value="1"/>
</dbReference>
<evidence type="ECO:0000313" key="6">
    <source>
        <dbReference type="EMBL" id="MFD1455438.1"/>
    </source>
</evidence>
<keyword evidence="2 4" id="KW-0238">DNA-binding</keyword>
<dbReference type="EMBL" id="JBHTOD010000005">
    <property type="protein sequence ID" value="MFD1455438.1"/>
    <property type="molecule type" value="Genomic_DNA"/>
</dbReference>
<gene>
    <name evidence="6" type="ORF">ACFQ44_07025</name>
</gene>
<dbReference type="Proteomes" id="UP001597189">
    <property type="component" value="Unassembled WGS sequence"/>
</dbReference>
<dbReference type="PANTHER" id="PTHR30055">
    <property type="entry name" value="HTH-TYPE TRANSCRIPTIONAL REGULATOR RUTR"/>
    <property type="match status" value="1"/>
</dbReference>
<proteinExistence type="predicted"/>
<dbReference type="RefSeq" id="WP_203644966.1">
    <property type="nucleotide sequence ID" value="NZ_BOLN01000005.1"/>
</dbReference>
<dbReference type="PRINTS" id="PR00455">
    <property type="entry name" value="HTHTETR"/>
</dbReference>
<feature type="DNA-binding region" description="H-T-H motif" evidence="4">
    <location>
        <begin position="25"/>
        <end position="44"/>
    </location>
</feature>
<evidence type="ECO:0000259" key="5">
    <source>
        <dbReference type="PROSITE" id="PS50977"/>
    </source>
</evidence>
<dbReference type="InterPro" id="IPR009057">
    <property type="entry name" value="Homeodomain-like_sf"/>
</dbReference>
<dbReference type="SUPFAM" id="SSF46689">
    <property type="entry name" value="Homeodomain-like"/>
    <property type="match status" value="1"/>
</dbReference>
<dbReference type="InterPro" id="IPR050109">
    <property type="entry name" value="HTH-type_TetR-like_transc_reg"/>
</dbReference>
<keyword evidence="7" id="KW-1185">Reference proteome</keyword>
<keyword evidence="3" id="KW-0804">Transcription</keyword>
<comment type="caution">
    <text evidence="6">The sequence shown here is derived from an EMBL/GenBank/DDBJ whole genome shotgun (WGS) entry which is preliminary data.</text>
</comment>
<evidence type="ECO:0000256" key="2">
    <source>
        <dbReference type="ARBA" id="ARBA00023125"/>
    </source>
</evidence>
<organism evidence="6 7">
    <name type="scientific">Levilactobacillus lanxiensis</name>
    <dbReference type="NCBI Taxonomy" id="2799568"/>
    <lineage>
        <taxon>Bacteria</taxon>
        <taxon>Bacillati</taxon>
        <taxon>Bacillota</taxon>
        <taxon>Bacilli</taxon>
        <taxon>Lactobacillales</taxon>
        <taxon>Lactobacillaceae</taxon>
        <taxon>Levilactobacillus</taxon>
    </lineage>
</organism>
<reference evidence="7" key="1">
    <citation type="journal article" date="2019" name="Int. J. Syst. Evol. Microbiol.">
        <title>The Global Catalogue of Microorganisms (GCM) 10K type strain sequencing project: providing services to taxonomists for standard genome sequencing and annotation.</title>
        <authorList>
            <consortium name="The Broad Institute Genomics Platform"/>
            <consortium name="The Broad Institute Genome Sequencing Center for Infectious Disease"/>
            <person name="Wu L."/>
            <person name="Ma J."/>
        </authorList>
    </citation>
    <scope>NUCLEOTIDE SEQUENCE [LARGE SCALE GENOMIC DNA]</scope>
    <source>
        <strain evidence="7">CCM 8979</strain>
    </source>
</reference>
<accession>A0ABW4D5L2</accession>
<evidence type="ECO:0000256" key="3">
    <source>
        <dbReference type="ARBA" id="ARBA00023163"/>
    </source>
</evidence>
<evidence type="ECO:0000256" key="4">
    <source>
        <dbReference type="PROSITE-ProRule" id="PRU00335"/>
    </source>
</evidence>
<dbReference type="InterPro" id="IPR001647">
    <property type="entry name" value="HTH_TetR"/>
</dbReference>